<evidence type="ECO:0000313" key="10">
    <source>
        <dbReference type="Proteomes" id="UP001177003"/>
    </source>
</evidence>
<dbReference type="PANTHER" id="PTHR14493">
    <property type="entry name" value="UNKEMPT FAMILY MEMBER"/>
    <property type="match status" value="1"/>
</dbReference>
<feature type="zinc finger region" description="C3H1-type" evidence="6">
    <location>
        <begin position="134"/>
        <end position="161"/>
    </location>
</feature>
<evidence type="ECO:0000256" key="4">
    <source>
        <dbReference type="ARBA" id="ARBA00022833"/>
    </source>
</evidence>
<keyword evidence="10" id="KW-1185">Reference proteome</keyword>
<organism evidence="9 10">
    <name type="scientific">Lactuca saligna</name>
    <name type="common">Willowleaf lettuce</name>
    <dbReference type="NCBI Taxonomy" id="75948"/>
    <lineage>
        <taxon>Eukaryota</taxon>
        <taxon>Viridiplantae</taxon>
        <taxon>Streptophyta</taxon>
        <taxon>Embryophyta</taxon>
        <taxon>Tracheophyta</taxon>
        <taxon>Spermatophyta</taxon>
        <taxon>Magnoliopsida</taxon>
        <taxon>eudicotyledons</taxon>
        <taxon>Gunneridae</taxon>
        <taxon>Pentapetalae</taxon>
        <taxon>asterids</taxon>
        <taxon>campanulids</taxon>
        <taxon>Asterales</taxon>
        <taxon>Asteraceae</taxon>
        <taxon>Cichorioideae</taxon>
        <taxon>Cichorieae</taxon>
        <taxon>Lactucinae</taxon>
        <taxon>Lactuca</taxon>
    </lineage>
</organism>
<keyword evidence="2" id="KW-0677">Repeat</keyword>
<dbReference type="Gene3D" id="3.30.1370.210">
    <property type="match status" value="1"/>
</dbReference>
<evidence type="ECO:0000256" key="3">
    <source>
        <dbReference type="ARBA" id="ARBA00022771"/>
    </source>
</evidence>
<evidence type="ECO:0000256" key="7">
    <source>
        <dbReference type="SAM" id="MobiDB-lite"/>
    </source>
</evidence>
<reference evidence="9" key="1">
    <citation type="submission" date="2023-04" db="EMBL/GenBank/DDBJ databases">
        <authorList>
            <person name="Vijverberg K."/>
            <person name="Xiong W."/>
            <person name="Schranz E."/>
        </authorList>
    </citation>
    <scope>NUCLEOTIDE SEQUENCE</scope>
</reference>
<proteinExistence type="predicted"/>
<dbReference type="InterPro" id="IPR045234">
    <property type="entry name" value="Unkempt-like"/>
</dbReference>
<dbReference type="GO" id="GO:0008270">
    <property type="term" value="F:zinc ion binding"/>
    <property type="evidence" value="ECO:0007669"/>
    <property type="project" value="UniProtKB-KW"/>
</dbReference>
<dbReference type="PANTHER" id="PTHR14493:SF90">
    <property type="entry name" value="ZINC FINGER CCCH DOMAIN-CONTAINING PROTEIN 2"/>
    <property type="match status" value="1"/>
</dbReference>
<dbReference type="Pfam" id="PF25512">
    <property type="entry name" value="zf-CCCH_AtC3H23"/>
    <property type="match status" value="1"/>
</dbReference>
<feature type="region of interest" description="Disordered" evidence="7">
    <location>
        <begin position="343"/>
        <end position="380"/>
    </location>
</feature>
<dbReference type="EMBL" id="OX465086">
    <property type="protein sequence ID" value="CAI9262988.1"/>
    <property type="molecule type" value="Genomic_DNA"/>
</dbReference>
<gene>
    <name evidence="9" type="ORF">LSALG_LOCUS3694</name>
</gene>
<dbReference type="InterPro" id="IPR057444">
    <property type="entry name" value="Znf-CCCH_AtC3H23-like"/>
</dbReference>
<feature type="domain" description="C3H1-type" evidence="8">
    <location>
        <begin position="134"/>
        <end position="161"/>
    </location>
</feature>
<evidence type="ECO:0000256" key="6">
    <source>
        <dbReference type="PROSITE-ProRule" id="PRU00723"/>
    </source>
</evidence>
<dbReference type="SUPFAM" id="SSF90229">
    <property type="entry name" value="CCCH zinc finger"/>
    <property type="match status" value="1"/>
</dbReference>
<dbReference type="FunFam" id="3.30.1370.210:FF:000007">
    <property type="entry name" value="Zinc finger CCCH domain-containing protein"/>
    <property type="match status" value="1"/>
</dbReference>
<dbReference type="AlphaFoldDB" id="A0AA35V6H4"/>
<keyword evidence="3 6" id="KW-0863">Zinc-finger</keyword>
<dbReference type="InterPro" id="IPR000571">
    <property type="entry name" value="Znf_CCCH"/>
</dbReference>
<evidence type="ECO:0000256" key="5">
    <source>
        <dbReference type="ARBA" id="ARBA00023125"/>
    </source>
</evidence>
<name>A0AA35V6H4_LACSI</name>
<evidence type="ECO:0000256" key="1">
    <source>
        <dbReference type="ARBA" id="ARBA00022723"/>
    </source>
</evidence>
<dbReference type="GO" id="GO:0003677">
    <property type="term" value="F:DNA binding"/>
    <property type="evidence" value="ECO:0007669"/>
    <property type="project" value="UniProtKB-KW"/>
</dbReference>
<keyword evidence="5" id="KW-0238">DNA-binding</keyword>
<sequence length="380" mass="42935">MDNVCSEQEHKFQSAHQLYLASKKSFRDLDIPPRKLLSRRLAALSSEQSMDMYNQLLHQQNDSPRVLPEETLLQKFLPYNSGQDDDSDPYSSEEFRMYEFKIRKCTRSRSHDWTDCPFAHPGEKARRRCPRRFSYSGIVCADFRRGSCSRGDSCEFAHGVFECWLHPSRYRTEACKDGKNCQRKICFFAHTPKQLRSLPVETVDSPKKHGNSGHCVHCRCHPGTHHSNSPTSILDLDKLSPPSSPPFSTALPGVGFSPVSRFSDRLSRTESSGMAQLGNYRDSMNELIASQSIKELMHSMKAMNMNAIDQAQNTNPMWMDSFAGSDDRQSFFVFSPSTMSPCASGSSRGFPGMNNLNEERSVNESSSGGPDLNWVNDLLT</sequence>
<accession>A0AA35V6H4</accession>
<dbReference type="PROSITE" id="PS50103">
    <property type="entry name" value="ZF_C3H1"/>
    <property type="match status" value="1"/>
</dbReference>
<keyword evidence="1 6" id="KW-0479">Metal-binding</keyword>
<evidence type="ECO:0000313" key="9">
    <source>
        <dbReference type="EMBL" id="CAI9262988.1"/>
    </source>
</evidence>
<evidence type="ECO:0000259" key="8">
    <source>
        <dbReference type="PROSITE" id="PS50103"/>
    </source>
</evidence>
<protein>
    <recommendedName>
        <fullName evidence="8">C3H1-type domain-containing protein</fullName>
    </recommendedName>
</protein>
<dbReference type="Proteomes" id="UP001177003">
    <property type="component" value="Chromosome 0"/>
</dbReference>
<evidence type="ECO:0000256" key="2">
    <source>
        <dbReference type="ARBA" id="ARBA00022737"/>
    </source>
</evidence>
<keyword evidence="4 6" id="KW-0862">Zinc</keyword>
<dbReference type="SMART" id="SM00356">
    <property type="entry name" value="ZnF_C3H1"/>
    <property type="match status" value="2"/>
</dbReference>
<dbReference type="InterPro" id="IPR036855">
    <property type="entry name" value="Znf_CCCH_sf"/>
</dbReference>
<dbReference type="Pfam" id="PF00642">
    <property type="entry name" value="zf-CCCH"/>
    <property type="match status" value="1"/>
</dbReference>